<dbReference type="AlphaFoldDB" id="A0A382L983"/>
<name>A0A382L983_9ZZZZ</name>
<evidence type="ECO:0008006" key="2">
    <source>
        <dbReference type="Google" id="ProtNLM"/>
    </source>
</evidence>
<organism evidence="1">
    <name type="scientific">marine metagenome</name>
    <dbReference type="NCBI Taxonomy" id="408172"/>
    <lineage>
        <taxon>unclassified sequences</taxon>
        <taxon>metagenomes</taxon>
        <taxon>ecological metagenomes</taxon>
    </lineage>
</organism>
<dbReference type="EMBL" id="UINC01085567">
    <property type="protein sequence ID" value="SVC33240.1"/>
    <property type="molecule type" value="Genomic_DNA"/>
</dbReference>
<protein>
    <recommendedName>
        <fullName evidence="2">Fe2OG dioxygenase domain-containing protein</fullName>
    </recommendedName>
</protein>
<feature type="non-terminal residue" evidence="1">
    <location>
        <position position="175"/>
    </location>
</feature>
<dbReference type="Gene3D" id="2.60.120.620">
    <property type="entry name" value="q2cbj1_9rhob like domain"/>
    <property type="match status" value="1"/>
</dbReference>
<feature type="non-terminal residue" evidence="1">
    <location>
        <position position="1"/>
    </location>
</feature>
<sequence>VIEIIDNYASEDLYNQLLVENLYYGKVHWAGIQAEPANALHDLIHEVYRSNVEQEDITGATAWYNIRPKNPKMHNDIDSYSTKKGISYRPEVLPERTFLYYLKSPESGGQLAIHTRASFVRAGQDIIWDDSEVDTISAIVNRLISMPADVTHRVLPYTGNRVSIGMIFWVDLPKI</sequence>
<gene>
    <name evidence="1" type="ORF">METZ01_LOCUS286094</name>
</gene>
<proteinExistence type="predicted"/>
<reference evidence="1" key="1">
    <citation type="submission" date="2018-05" db="EMBL/GenBank/DDBJ databases">
        <authorList>
            <person name="Lanie J.A."/>
            <person name="Ng W.-L."/>
            <person name="Kazmierczak K.M."/>
            <person name="Andrzejewski T.M."/>
            <person name="Davidsen T.M."/>
            <person name="Wayne K.J."/>
            <person name="Tettelin H."/>
            <person name="Glass J.I."/>
            <person name="Rusch D."/>
            <person name="Podicherti R."/>
            <person name="Tsui H.-C.T."/>
            <person name="Winkler M.E."/>
        </authorList>
    </citation>
    <scope>NUCLEOTIDE SEQUENCE</scope>
</reference>
<accession>A0A382L983</accession>
<evidence type="ECO:0000313" key="1">
    <source>
        <dbReference type="EMBL" id="SVC33240.1"/>
    </source>
</evidence>